<keyword evidence="3" id="KW-1185">Reference proteome</keyword>
<evidence type="ECO:0000313" key="3">
    <source>
        <dbReference type="Proteomes" id="UP000298138"/>
    </source>
</evidence>
<dbReference type="EMBL" id="ML220139">
    <property type="protein sequence ID" value="TGZ78687.1"/>
    <property type="molecule type" value="Genomic_DNA"/>
</dbReference>
<keyword evidence="1" id="KW-1133">Transmembrane helix</keyword>
<keyword evidence="1" id="KW-0812">Transmembrane</keyword>
<sequence>MGLSLRFFFVFPGYPSCLVFRVALVPRFMFFFFFHHSFFQDCGCKWSSVQFNRGIFSLLFSSFSFLPFVFSVFFFSAIL</sequence>
<feature type="transmembrane region" description="Helical" evidence="1">
    <location>
        <begin position="55"/>
        <end position="78"/>
    </location>
</feature>
<name>A0A4S2MSF6_9PEZI</name>
<keyword evidence="1" id="KW-0472">Membrane</keyword>
<accession>A0A4S2MSF6</accession>
<dbReference type="AlphaFoldDB" id="A0A4S2MSF6"/>
<organism evidence="2 3">
    <name type="scientific">Ascodesmis nigricans</name>
    <dbReference type="NCBI Taxonomy" id="341454"/>
    <lineage>
        <taxon>Eukaryota</taxon>
        <taxon>Fungi</taxon>
        <taxon>Dikarya</taxon>
        <taxon>Ascomycota</taxon>
        <taxon>Pezizomycotina</taxon>
        <taxon>Pezizomycetes</taxon>
        <taxon>Pezizales</taxon>
        <taxon>Ascodesmidaceae</taxon>
        <taxon>Ascodesmis</taxon>
    </lineage>
</organism>
<dbReference type="Proteomes" id="UP000298138">
    <property type="component" value="Unassembled WGS sequence"/>
</dbReference>
<feature type="transmembrane region" description="Helical" evidence="1">
    <location>
        <begin position="12"/>
        <end position="34"/>
    </location>
</feature>
<protein>
    <submittedName>
        <fullName evidence="2">Uncharacterized protein</fullName>
    </submittedName>
</protein>
<proteinExistence type="predicted"/>
<reference evidence="2 3" key="1">
    <citation type="submission" date="2019-04" db="EMBL/GenBank/DDBJ databases">
        <title>Comparative genomics and transcriptomics to analyze fruiting body development in filamentous ascomycetes.</title>
        <authorList>
            <consortium name="DOE Joint Genome Institute"/>
            <person name="Lutkenhaus R."/>
            <person name="Traeger S."/>
            <person name="Breuer J."/>
            <person name="Kuo A."/>
            <person name="Lipzen A."/>
            <person name="Pangilinan J."/>
            <person name="Dilworth D."/>
            <person name="Sandor L."/>
            <person name="Poggeler S."/>
            <person name="Barry K."/>
            <person name="Grigoriev I.V."/>
            <person name="Nowrousian M."/>
        </authorList>
    </citation>
    <scope>NUCLEOTIDE SEQUENCE [LARGE SCALE GENOMIC DNA]</scope>
    <source>
        <strain evidence="2 3">CBS 389.68</strain>
    </source>
</reference>
<evidence type="ECO:0000256" key="1">
    <source>
        <dbReference type="SAM" id="Phobius"/>
    </source>
</evidence>
<dbReference type="InParanoid" id="A0A4S2MSF6"/>
<gene>
    <name evidence="2" type="ORF">EX30DRAFT_134161</name>
</gene>
<evidence type="ECO:0000313" key="2">
    <source>
        <dbReference type="EMBL" id="TGZ78687.1"/>
    </source>
</evidence>